<reference evidence="4 5" key="1">
    <citation type="journal article" date="2016" name="Nat. Commun.">
        <title>Thousands of microbial genomes shed light on interconnected biogeochemical processes in an aquifer system.</title>
        <authorList>
            <person name="Anantharaman K."/>
            <person name="Brown C.T."/>
            <person name="Hug L.A."/>
            <person name="Sharon I."/>
            <person name="Castelle C.J."/>
            <person name="Probst A.J."/>
            <person name="Thomas B.C."/>
            <person name="Singh A."/>
            <person name="Wilkins M.J."/>
            <person name="Karaoz U."/>
            <person name="Brodie E.L."/>
            <person name="Williams K.H."/>
            <person name="Hubbard S.S."/>
            <person name="Banfield J.F."/>
        </authorList>
    </citation>
    <scope>NUCLEOTIDE SEQUENCE [LARGE SCALE GENOMIC DNA]</scope>
</reference>
<dbReference type="SUPFAM" id="SSF51735">
    <property type="entry name" value="NAD(P)-binding Rossmann-fold domains"/>
    <property type="match status" value="1"/>
</dbReference>
<evidence type="ECO:0000313" key="5">
    <source>
        <dbReference type="Proteomes" id="UP000179129"/>
    </source>
</evidence>
<organism evidence="4 5">
    <name type="scientific">Candidatus Glassbacteria bacterium RIFCSPLOWO2_12_FULL_58_11</name>
    <dbReference type="NCBI Taxonomy" id="1817867"/>
    <lineage>
        <taxon>Bacteria</taxon>
        <taxon>Candidatus Glassiibacteriota</taxon>
    </lineage>
</organism>
<dbReference type="Proteomes" id="UP000179129">
    <property type="component" value="Unassembled WGS sequence"/>
</dbReference>
<dbReference type="PANTHER" id="PTHR43899:SF13">
    <property type="entry name" value="RH59310P"/>
    <property type="match status" value="1"/>
</dbReference>
<dbReference type="InterPro" id="IPR020904">
    <property type="entry name" value="Sc_DH/Rdtase_CS"/>
</dbReference>
<comment type="similarity">
    <text evidence="2">Belongs to the short-chain dehydrogenases/reductases (SDR) family.</text>
</comment>
<evidence type="ECO:0008006" key="6">
    <source>
        <dbReference type="Google" id="ProtNLM"/>
    </source>
</evidence>
<dbReference type="PROSITE" id="PS00061">
    <property type="entry name" value="ADH_SHORT"/>
    <property type="match status" value="1"/>
</dbReference>
<gene>
    <name evidence="4" type="ORF">A3F83_02475</name>
</gene>
<sequence length="272" mass="29612">MSRNLKRYGDWALVTGASAGIGMEFAKALAEEGLNLILIARRRVRLETLSAELIEKYGIETLVIEQDLGLPDSTDWISGAVGERQPGMLVLNAGFGYYGRFAEMEEAALRQMVEVNCTSVALLARRFVPDLIERRRGALIIVSSVLGFFPGPWISAYSATKAFDLMLGESLRPELKSAGVDVLNLCPATTDTEFHQIANPRNTPRAHAQVTGLADPRAMVKLALEGLGRKATVFPGPGYAASLLTRLLPRKWTANIAGLVMARDKGVERQAD</sequence>
<dbReference type="PIRSF" id="PIRSF000126">
    <property type="entry name" value="11-beta-HSD1"/>
    <property type="match status" value="1"/>
</dbReference>
<dbReference type="PRINTS" id="PR00081">
    <property type="entry name" value="GDHRDH"/>
</dbReference>
<evidence type="ECO:0000256" key="2">
    <source>
        <dbReference type="ARBA" id="ARBA00006484"/>
    </source>
</evidence>
<dbReference type="Pfam" id="PF00106">
    <property type="entry name" value="adh_short"/>
    <property type="match status" value="1"/>
</dbReference>
<dbReference type="EMBL" id="MFIX01000194">
    <property type="protein sequence ID" value="OGG02147.1"/>
    <property type="molecule type" value="Genomic_DNA"/>
</dbReference>
<comment type="caution">
    <text evidence="4">The sequence shown here is derived from an EMBL/GenBank/DDBJ whole genome shotgun (WGS) entry which is preliminary data.</text>
</comment>
<keyword evidence="3" id="KW-0560">Oxidoreductase</keyword>
<dbReference type="STRING" id="1817867.A3F83_02475"/>
<name>A0A1F5YQ83_9BACT</name>
<evidence type="ECO:0000256" key="1">
    <source>
        <dbReference type="ARBA" id="ARBA00004240"/>
    </source>
</evidence>
<dbReference type="Gene3D" id="3.40.50.720">
    <property type="entry name" value="NAD(P)-binding Rossmann-like Domain"/>
    <property type="match status" value="1"/>
</dbReference>
<comment type="subcellular location">
    <subcellularLocation>
        <location evidence="1">Endoplasmic reticulum</location>
    </subcellularLocation>
</comment>
<dbReference type="PANTHER" id="PTHR43899">
    <property type="entry name" value="RH59310P"/>
    <property type="match status" value="1"/>
</dbReference>
<protein>
    <recommendedName>
        <fullName evidence="6">Short-chain dehydrogenase</fullName>
    </recommendedName>
</protein>
<dbReference type="InterPro" id="IPR002347">
    <property type="entry name" value="SDR_fam"/>
</dbReference>
<accession>A0A1F5YQ83</accession>
<proteinExistence type="inferred from homology"/>
<dbReference type="InterPro" id="IPR036291">
    <property type="entry name" value="NAD(P)-bd_dom_sf"/>
</dbReference>
<dbReference type="GO" id="GO:0016491">
    <property type="term" value="F:oxidoreductase activity"/>
    <property type="evidence" value="ECO:0007669"/>
    <property type="project" value="UniProtKB-KW"/>
</dbReference>
<evidence type="ECO:0000313" key="4">
    <source>
        <dbReference type="EMBL" id="OGG02147.1"/>
    </source>
</evidence>
<dbReference type="InterPro" id="IPR051019">
    <property type="entry name" value="VLCFA-Steroid_DH"/>
</dbReference>
<evidence type="ECO:0000256" key="3">
    <source>
        <dbReference type="ARBA" id="ARBA00023002"/>
    </source>
</evidence>
<dbReference type="AlphaFoldDB" id="A0A1F5YQ83"/>